<evidence type="ECO:0000313" key="17">
    <source>
        <dbReference type="Proteomes" id="UP000448877"/>
    </source>
</evidence>
<evidence type="ECO:0000313" key="7">
    <source>
        <dbReference type="EMBL" id="ALJ60318.1"/>
    </source>
</evidence>
<dbReference type="EMBL" id="QRVJ01000034">
    <property type="protein sequence ID" value="RGS32781.1"/>
    <property type="molecule type" value="Genomic_DNA"/>
</dbReference>
<evidence type="ECO:0000256" key="3">
    <source>
        <dbReference type="ARBA" id="ARBA00023082"/>
    </source>
</evidence>
<dbReference type="SUPFAM" id="SSF88659">
    <property type="entry name" value="Sigma3 and sigma4 domains of RNA polymerase sigma factors"/>
    <property type="match status" value="1"/>
</dbReference>
<dbReference type="STRING" id="246787.BcellWH2_03080"/>
<keyword evidence="4" id="KW-0804">Transcription</keyword>
<dbReference type="EMBL" id="VVYW01000002">
    <property type="protein sequence ID" value="KAA5410871.1"/>
    <property type="molecule type" value="Genomic_DNA"/>
</dbReference>
<dbReference type="NCBIfam" id="TIGR02937">
    <property type="entry name" value="sigma70-ECF"/>
    <property type="match status" value="1"/>
</dbReference>
<evidence type="ECO:0000259" key="6">
    <source>
        <dbReference type="Pfam" id="PF08281"/>
    </source>
</evidence>
<dbReference type="Proteomes" id="UP001266995">
    <property type="component" value="Unassembled WGS sequence"/>
</dbReference>
<evidence type="ECO:0000313" key="14">
    <source>
        <dbReference type="Proteomes" id="UP000061809"/>
    </source>
</evidence>
<dbReference type="PANTHER" id="PTHR43133:SF46">
    <property type="entry name" value="RNA POLYMERASE SIGMA-70 FACTOR ECF SUBFAMILY"/>
    <property type="match status" value="1"/>
</dbReference>
<protein>
    <submittedName>
        <fullName evidence="7">ECF RNA polymerase sigma factor RpoE</fullName>
    </submittedName>
    <submittedName>
        <fullName evidence="8">RNA polymerase sigma-70 factor</fullName>
    </submittedName>
</protein>
<feature type="domain" description="RNA polymerase sigma-70 region 2" evidence="5">
    <location>
        <begin position="14"/>
        <end position="77"/>
    </location>
</feature>
<evidence type="ECO:0000313" key="9">
    <source>
        <dbReference type="EMBL" id="KAA5413233.1"/>
    </source>
</evidence>
<feature type="domain" description="RNA polymerase sigma factor 70 region 4 type 2" evidence="6">
    <location>
        <begin position="119"/>
        <end position="170"/>
    </location>
</feature>
<evidence type="ECO:0000256" key="4">
    <source>
        <dbReference type="ARBA" id="ARBA00023163"/>
    </source>
</evidence>
<evidence type="ECO:0000313" key="13">
    <source>
        <dbReference type="EMBL" id="RGS32781.1"/>
    </source>
</evidence>
<comment type="similarity">
    <text evidence="1">Belongs to the sigma-70 factor family. ECF subfamily.</text>
</comment>
<reference evidence="11" key="4">
    <citation type="submission" date="2023-03" db="EMBL/GenBank/DDBJ databases">
        <title>DFI Biobank Strains.</title>
        <authorList>
            <person name="Mostad J."/>
            <person name="Paddock L."/>
            <person name="Medina S."/>
            <person name="Waligurski E."/>
            <person name="Barat B."/>
            <person name="Smith R."/>
            <person name="Burgo V."/>
            <person name="Metcalfe C."/>
            <person name="Woodson C."/>
            <person name="Sundararajan A."/>
            <person name="Ramaswamy R."/>
            <person name="Lin H."/>
            <person name="Pamer E.G."/>
        </authorList>
    </citation>
    <scope>NUCLEOTIDE SEQUENCE</scope>
    <source>
        <strain evidence="11">DFI.9.5</strain>
    </source>
</reference>
<keyword evidence="2" id="KW-0805">Transcription regulation</keyword>
<dbReference type="EMBL" id="JAVSNH010000002">
    <property type="protein sequence ID" value="MDT4514208.1"/>
    <property type="molecule type" value="Genomic_DNA"/>
</dbReference>
<dbReference type="InterPro" id="IPR036388">
    <property type="entry name" value="WH-like_DNA-bd_sf"/>
</dbReference>
<evidence type="ECO:0000256" key="1">
    <source>
        <dbReference type="ARBA" id="ARBA00010641"/>
    </source>
</evidence>
<evidence type="ECO:0000313" key="12">
    <source>
        <dbReference type="EMBL" id="MDT4514208.1"/>
    </source>
</evidence>
<dbReference type="Proteomes" id="UP000482653">
    <property type="component" value="Unassembled WGS sequence"/>
</dbReference>
<dbReference type="Proteomes" id="UP000283341">
    <property type="component" value="Unassembled WGS sequence"/>
</dbReference>
<name>A0A0P0G8E7_9BACE</name>
<dbReference type="InterPro" id="IPR013324">
    <property type="entry name" value="RNA_pol_sigma_r3/r4-like"/>
</dbReference>
<dbReference type="GO" id="GO:0003677">
    <property type="term" value="F:DNA binding"/>
    <property type="evidence" value="ECO:0007669"/>
    <property type="project" value="InterPro"/>
</dbReference>
<dbReference type="GeneID" id="66305611"/>
<dbReference type="eggNOG" id="COG1595">
    <property type="taxonomic scope" value="Bacteria"/>
</dbReference>
<dbReference type="InterPro" id="IPR007627">
    <property type="entry name" value="RNA_pol_sigma70_r2"/>
</dbReference>
<dbReference type="Gene3D" id="1.10.1740.10">
    <property type="match status" value="1"/>
</dbReference>
<evidence type="ECO:0000313" key="8">
    <source>
        <dbReference type="EMBL" id="KAA5410871.1"/>
    </source>
</evidence>
<dbReference type="Pfam" id="PF04542">
    <property type="entry name" value="Sigma70_r2"/>
    <property type="match status" value="1"/>
</dbReference>
<dbReference type="InterPro" id="IPR014327">
    <property type="entry name" value="RNA_pol_sigma70_bacteroid"/>
</dbReference>
<evidence type="ECO:0000313" key="16">
    <source>
        <dbReference type="Proteomes" id="UP000325055"/>
    </source>
</evidence>
<organism evidence="7 14">
    <name type="scientific">Bacteroides cellulosilyticus</name>
    <dbReference type="NCBI Taxonomy" id="246787"/>
    <lineage>
        <taxon>Bacteria</taxon>
        <taxon>Pseudomonadati</taxon>
        <taxon>Bacteroidota</taxon>
        <taxon>Bacteroidia</taxon>
        <taxon>Bacteroidales</taxon>
        <taxon>Bacteroidaceae</taxon>
        <taxon>Bacteroides</taxon>
    </lineage>
</organism>
<sequence>MILEKQHIDFEQIYLSYFSKMKRFAREYVLSDEDAENIVQDVFLDFWEKKELLPLPINILAYLFTSIKNRCIDFLRHKIVQKEVENKMQEEYRLTLQMKYYSLGELDEGIFEKDDVEQLLSKVIDSLPERCREIFLKSKIEGKKQKEIAEEMNISINTVETQMGIAYKKLRNELKDYFPLFIFLYYL</sequence>
<dbReference type="PATRIC" id="fig|246787.4.peg.3189"/>
<dbReference type="Proteomes" id="UP000448877">
    <property type="component" value="Unassembled WGS sequence"/>
</dbReference>
<dbReference type="GO" id="GO:0006352">
    <property type="term" value="P:DNA-templated transcription initiation"/>
    <property type="evidence" value="ECO:0007669"/>
    <property type="project" value="InterPro"/>
</dbReference>
<evidence type="ECO:0000313" key="15">
    <source>
        <dbReference type="Proteomes" id="UP000283341"/>
    </source>
</evidence>
<evidence type="ECO:0000256" key="2">
    <source>
        <dbReference type="ARBA" id="ARBA00023015"/>
    </source>
</evidence>
<dbReference type="InterPro" id="IPR013325">
    <property type="entry name" value="RNA_pol_sigma_r2"/>
</dbReference>
<dbReference type="CDD" id="cd06171">
    <property type="entry name" value="Sigma70_r4"/>
    <property type="match status" value="1"/>
</dbReference>
<dbReference type="PANTHER" id="PTHR43133">
    <property type="entry name" value="RNA POLYMERASE ECF-TYPE SIGMA FACTO"/>
    <property type="match status" value="1"/>
</dbReference>
<reference evidence="13 15" key="2">
    <citation type="submission" date="2018-08" db="EMBL/GenBank/DDBJ databases">
        <title>A genome reference for cultivated species of the human gut microbiota.</title>
        <authorList>
            <person name="Zou Y."/>
            <person name="Xue W."/>
            <person name="Luo G."/>
        </authorList>
    </citation>
    <scope>NUCLEOTIDE SEQUENCE [LARGE SCALE GENOMIC DNA]</scope>
    <source>
        <strain evidence="13 15">AF22-3AC</strain>
    </source>
</reference>
<dbReference type="Proteomes" id="UP000325055">
    <property type="component" value="Unassembled WGS sequence"/>
</dbReference>
<reference evidence="16 17" key="3">
    <citation type="journal article" date="2019" name="Nat. Med.">
        <title>A library of human gut bacterial isolates paired with longitudinal multiomics data enables mechanistic microbiome research.</title>
        <authorList>
            <person name="Poyet M."/>
            <person name="Groussin M."/>
            <person name="Gibbons S.M."/>
            <person name="Avila-Pacheco J."/>
            <person name="Jiang X."/>
            <person name="Kearney S.M."/>
            <person name="Perrotta A.R."/>
            <person name="Berdy B."/>
            <person name="Zhao S."/>
            <person name="Lieberman T.D."/>
            <person name="Swanson P.K."/>
            <person name="Smith M."/>
            <person name="Roesemann S."/>
            <person name="Alexander J.E."/>
            <person name="Rich S.A."/>
            <person name="Livny J."/>
            <person name="Vlamakis H."/>
            <person name="Clish C."/>
            <person name="Bullock K."/>
            <person name="Deik A."/>
            <person name="Scott J."/>
            <person name="Pierce K.A."/>
            <person name="Xavier R.J."/>
            <person name="Alm E.J."/>
        </authorList>
    </citation>
    <scope>NUCLEOTIDE SEQUENCE [LARGE SCALE GENOMIC DNA]</scope>
    <source>
        <strain evidence="9 17">BIOML-A6</strain>
        <strain evidence="8 16">BIOML-A7</strain>
        <strain evidence="10 18">BIOML-A8</strain>
    </source>
</reference>
<dbReference type="Pfam" id="PF08281">
    <property type="entry name" value="Sigma70_r4_2"/>
    <property type="match status" value="1"/>
</dbReference>
<evidence type="ECO:0000313" key="10">
    <source>
        <dbReference type="EMBL" id="KAA5415591.1"/>
    </source>
</evidence>
<dbReference type="NCBIfam" id="TIGR02985">
    <property type="entry name" value="Sig70_bacteroi1"/>
    <property type="match status" value="1"/>
</dbReference>
<evidence type="ECO:0000313" key="18">
    <source>
        <dbReference type="Proteomes" id="UP000482653"/>
    </source>
</evidence>
<dbReference type="InterPro" id="IPR013249">
    <property type="entry name" value="RNA_pol_sigma70_r4_t2"/>
</dbReference>
<dbReference type="InterPro" id="IPR039425">
    <property type="entry name" value="RNA_pol_sigma-70-like"/>
</dbReference>
<keyword evidence="3" id="KW-0731">Sigma factor</keyword>
<accession>A0A0P0G8E7</accession>
<reference evidence="7 14" key="1">
    <citation type="journal article" date="2015" name="Science">
        <title>Genetic determinants of in vivo fitness and diet responsiveness in multiple human gut Bacteroides.</title>
        <authorList>
            <person name="Wu M."/>
            <person name="McNulty N.P."/>
            <person name="Rodionov D.A."/>
            <person name="Khoroshkin M.S."/>
            <person name="Griffin N.W."/>
            <person name="Cheng J."/>
            <person name="Latreille P."/>
            <person name="Kerstetter R.A."/>
            <person name="Terrapon N."/>
            <person name="Henrissat B."/>
            <person name="Osterman A.L."/>
            <person name="Gordon J.I."/>
        </authorList>
    </citation>
    <scope>NUCLEOTIDE SEQUENCE [LARGE SCALE GENOMIC DNA]</scope>
    <source>
        <strain evidence="7 14">WH2</strain>
    </source>
</reference>
<evidence type="ECO:0000259" key="5">
    <source>
        <dbReference type="Pfam" id="PF04542"/>
    </source>
</evidence>
<dbReference type="AlphaFoldDB" id="A0A0P0G8E7"/>
<dbReference type="EMBL" id="CP012801">
    <property type="protein sequence ID" value="ALJ60318.1"/>
    <property type="molecule type" value="Genomic_DNA"/>
</dbReference>
<dbReference type="InterPro" id="IPR014284">
    <property type="entry name" value="RNA_pol_sigma-70_dom"/>
</dbReference>
<dbReference type="EMBL" id="VVYX01000029">
    <property type="protein sequence ID" value="KAA5415591.1"/>
    <property type="molecule type" value="Genomic_DNA"/>
</dbReference>
<gene>
    <name evidence="7" type="primary">rpoE_5</name>
    <name evidence="7" type="ORF">BcellWH2_03080</name>
    <name evidence="13" type="ORF">DWX97_23295</name>
    <name evidence="9" type="ORF">F2Y81_23605</name>
    <name evidence="8" type="ORF">F2Y86_03020</name>
    <name evidence="10" type="ORF">F2Y87_20675</name>
    <name evidence="11" type="ORF">PZH42_23785</name>
    <name evidence="12" type="ORF">RO785_24915</name>
</gene>
<dbReference type="EMBL" id="VVYV01000055">
    <property type="protein sequence ID" value="KAA5413233.1"/>
    <property type="molecule type" value="Genomic_DNA"/>
</dbReference>
<dbReference type="Proteomes" id="UP000061809">
    <property type="component" value="Chromosome"/>
</dbReference>
<dbReference type="Proteomes" id="UP001221924">
    <property type="component" value="Unassembled WGS sequence"/>
</dbReference>
<dbReference type="RefSeq" id="WP_007211674.1">
    <property type="nucleotide sequence ID" value="NZ_CABMLT010000005.1"/>
</dbReference>
<proteinExistence type="inferred from homology"/>
<dbReference type="Gene3D" id="1.10.10.10">
    <property type="entry name" value="Winged helix-like DNA-binding domain superfamily/Winged helix DNA-binding domain"/>
    <property type="match status" value="1"/>
</dbReference>
<dbReference type="GO" id="GO:0016987">
    <property type="term" value="F:sigma factor activity"/>
    <property type="evidence" value="ECO:0007669"/>
    <property type="project" value="UniProtKB-KW"/>
</dbReference>
<dbReference type="KEGG" id="bcel:BcellWH2_03080"/>
<dbReference type="SUPFAM" id="SSF88946">
    <property type="entry name" value="Sigma2 domain of RNA polymerase sigma factors"/>
    <property type="match status" value="1"/>
</dbReference>
<dbReference type="EMBL" id="JARFID010000037">
    <property type="protein sequence ID" value="MDE8697131.1"/>
    <property type="molecule type" value="Genomic_DNA"/>
</dbReference>
<evidence type="ECO:0000313" key="11">
    <source>
        <dbReference type="EMBL" id="MDE8697131.1"/>
    </source>
</evidence>
<reference evidence="12" key="5">
    <citation type="submission" date="2023-08" db="EMBL/GenBank/DDBJ databases">
        <title>Reintroducing virulent viruses to syntetic microbiomes.</title>
        <authorList>
            <person name="Wilde J."/>
            <person name="Boyes R."/>
            <person name="Robinson A.V."/>
            <person name="Daisley B.A."/>
            <person name="Allen-Vercoe E."/>
        </authorList>
    </citation>
    <scope>NUCLEOTIDE SEQUENCE</scope>
    <source>
        <strain evidence="12">225I_12FAA</strain>
    </source>
</reference>